<gene>
    <name evidence="1" type="ORF">ISP25_06085</name>
</gene>
<sequence length="158" mass="18056">MADIFDDDFMGGGGLNNGLTMNPRYPFWQHQHRFVRRIMLRGTGWDGSHHQELMIELQGQLLLRISRNNGMDTFQIGANPSKYNTLVERHVSGDTITCRRVLQAFGEVRRLCPTYDRANCRRFAQDIFEALDPDVVGAFQEESGGRGSSAQEIKDLFF</sequence>
<proteinExistence type="predicted"/>
<accession>A0ABW8J4A5</accession>
<protein>
    <submittedName>
        <fullName evidence="1">Uncharacterized protein</fullName>
    </submittedName>
</protein>
<dbReference type="RefSeq" id="WP_404612466.1">
    <property type="nucleotide sequence ID" value="NZ_JADIKK010000008.1"/>
</dbReference>
<comment type="caution">
    <text evidence="1">The sequence shown here is derived from an EMBL/GenBank/DDBJ whole genome shotgun (WGS) entry which is preliminary data.</text>
</comment>
<dbReference type="Proteomes" id="UP001620339">
    <property type="component" value="Unassembled WGS sequence"/>
</dbReference>
<evidence type="ECO:0000313" key="2">
    <source>
        <dbReference type="Proteomes" id="UP001620339"/>
    </source>
</evidence>
<keyword evidence="2" id="KW-1185">Reference proteome</keyword>
<name>A0ABW8J4A5_9GAMM</name>
<dbReference type="EMBL" id="JADIKK010000008">
    <property type="protein sequence ID" value="MFK2876633.1"/>
    <property type="molecule type" value="Genomic_DNA"/>
</dbReference>
<organism evidence="1 2">
    <name type="scientific">Rhodanobacter hydrolyticus</name>
    <dbReference type="NCBI Taxonomy" id="2250595"/>
    <lineage>
        <taxon>Bacteria</taxon>
        <taxon>Pseudomonadati</taxon>
        <taxon>Pseudomonadota</taxon>
        <taxon>Gammaproteobacteria</taxon>
        <taxon>Lysobacterales</taxon>
        <taxon>Rhodanobacteraceae</taxon>
        <taxon>Rhodanobacter</taxon>
    </lineage>
</organism>
<reference evidence="1 2" key="1">
    <citation type="submission" date="2020-10" db="EMBL/GenBank/DDBJ databases">
        <title>Phylogeny of dyella-like bacteria.</title>
        <authorList>
            <person name="Fu J."/>
        </authorList>
    </citation>
    <scope>NUCLEOTIDE SEQUENCE [LARGE SCALE GENOMIC DNA]</scope>
    <source>
        <strain evidence="1 2">KACC 19113</strain>
    </source>
</reference>
<evidence type="ECO:0000313" key="1">
    <source>
        <dbReference type="EMBL" id="MFK2876633.1"/>
    </source>
</evidence>